<evidence type="ECO:0000256" key="1">
    <source>
        <dbReference type="SAM" id="MobiDB-lite"/>
    </source>
</evidence>
<feature type="region of interest" description="Disordered" evidence="1">
    <location>
        <begin position="19"/>
        <end position="47"/>
    </location>
</feature>
<feature type="compositionally biased region" description="Polar residues" evidence="1">
    <location>
        <begin position="710"/>
        <end position="730"/>
    </location>
</feature>
<sequence>MQAVAGFFRKFLDTVTLAKKSADPAHAQRKKGSRSLDSGLGLGDEDTDDVSVVEQVARTPCNNDIADRERGEHLKIPAHRLKNSLDEGTHCGAGSPEDGQQTPSPTGCHGNGDGVFVLVPTCRKVPVLSFIASPDDHVVRTSSDLCDGPRTSDSRCDSWSCADGSDVEGELAQAAPETVLCGTAVEPDCGVAAVTRSVLGGTAVEPDCGVAAVTRGVVGGTAVEPDCGVAAVTRGVVGGTAVEPDCGVAAVTRGVVGGTAVESDCGVAAVPRGVESWRARHSLTDTEDWSDKETAGLVANVDNALLPAEAEASLCDGRNVLSKLSLCSPQQPPEEFYAAPQSPQSPGAERHVFLTPPSSPVDPALGSRTADFQGEVHGLASVQLQHTALGTSQDGVDTSQGGFDTFTDSIDTSRGGVDTFTGGIDTSQGGVDTFTGGVDTSQDGVDTSEDGVDTFADGVDTFADGVDTFTNSVDTSQDGVDTFTDGVDTFTDSIDTSQDSVDTFTDGIDTSQNGVDTFTDGVDTFTGGVDTFTDGVDTFTDGVDTSQDGIDTPQDGIDTFTKPKVVLGIVSQEKVTFSDSGEEFVTSQTYVQGKVTVSDIDGGVSLVNDKSKLGEKVTFPDRGDSVTSVINQLYPEAKSTCSGSDENTKNEFNPTSLQEKGKVPTTIDKARPQTKPTEFPGKPDQETASQGRASILLQSENVAESRDHVSSQADTPSVTHPPVQVQSSTAHPPVEAPSPSPQACPFTFLEAATKQSVCTPPPSGPVDHSPDQSVPTCTNLVNNVNTARLKQQGGQTVERLEHLNLEKTWLHPISKRHGNNEQSHTSCSTGPNNEQSHTTCPNNEQSHTSCSTGPNNEQSHTTCPNNEQSHTSCSTGPNNEQSHTSCSTGPNNEQSHTNCSTGPNNEQSHTNCSTGPNNEQSHTNCSTGPNNEQSHTNGSTAPPQNQPVLSPVLFGRPTTHACNNDRSPPSTDLSIPACPSPDSDVTSVSGEDSLTESAERPAECPSVGQFYTLTMQDWPHSDSDGQSEESPVAGRRSHSGGPHADDLKNPPEGLVGQADQVGPACPQGHVGLACPQGHVGPACPQGEVGPACPQGHVGLACPQGQIGPACPQGQIGPACRQGQVGPACPQGHVGLACPQGQIGPACPQGEGGGIGDGNDDGGDSDSDSSCSDCSCSSCNSSSSNGDSDDSSEEEFINIIKNARFRILPVIYEAEDESSHVSDREGEEGEGEECEFLEEEARFYTALESGTIGRSSRADRFREYLISTKTARAAASADTDRPDGGGGSALVSGAEPDPLVTCLTSAETSTARCCLDLVSRTAETQLQDRDRRSLVHNTDTDDRLDLTYHNTDTDDRLDLTYHNTDTDDRLDLTYHNTDTDDRLDLTYHNTDTDDRLDLTYHNTDTDDRLDLTYHNTDSDGCPAFSKPARSEYQVVLSLLTRAGLPRALCAHCPLVSLKDMLRTRLANLGLIPGARLTSEAGHFLLAAAFSDLITRLDKTEARAGLWEASFWEVHHFLAGRPSCCP</sequence>
<feature type="compositionally biased region" description="Polar residues" evidence="1">
    <location>
        <begin position="960"/>
        <end position="973"/>
    </location>
</feature>
<keyword evidence="3" id="KW-1185">Reference proteome</keyword>
<dbReference type="Proteomes" id="UP000271974">
    <property type="component" value="Unassembled WGS sequence"/>
</dbReference>
<dbReference type="EMBL" id="RQTK01000840">
    <property type="protein sequence ID" value="RUS74353.1"/>
    <property type="molecule type" value="Genomic_DNA"/>
</dbReference>
<proteinExistence type="predicted"/>
<feature type="compositionally biased region" description="Polar residues" evidence="1">
    <location>
        <begin position="983"/>
        <end position="996"/>
    </location>
</feature>
<dbReference type="Gene3D" id="1.10.287.950">
    <property type="entry name" value="Methyl-accepting chemotaxis protein"/>
    <property type="match status" value="1"/>
</dbReference>
<organism evidence="2 3">
    <name type="scientific">Elysia chlorotica</name>
    <name type="common">Eastern emerald elysia</name>
    <name type="synonym">Sea slug</name>
    <dbReference type="NCBI Taxonomy" id="188477"/>
    <lineage>
        <taxon>Eukaryota</taxon>
        <taxon>Metazoa</taxon>
        <taxon>Spiralia</taxon>
        <taxon>Lophotrochozoa</taxon>
        <taxon>Mollusca</taxon>
        <taxon>Gastropoda</taxon>
        <taxon>Heterobranchia</taxon>
        <taxon>Euthyneura</taxon>
        <taxon>Panpulmonata</taxon>
        <taxon>Sacoglossa</taxon>
        <taxon>Placobranchoidea</taxon>
        <taxon>Plakobranchidae</taxon>
        <taxon>Elysia</taxon>
    </lineage>
</organism>
<feature type="compositionally biased region" description="Polar residues" evidence="1">
    <location>
        <begin position="639"/>
        <end position="658"/>
    </location>
</feature>
<evidence type="ECO:0000313" key="3">
    <source>
        <dbReference type="Proteomes" id="UP000271974"/>
    </source>
</evidence>
<feature type="region of interest" description="Disordered" evidence="1">
    <location>
        <begin position="755"/>
        <end position="776"/>
    </location>
</feature>
<comment type="caution">
    <text evidence="2">The sequence shown here is derived from an EMBL/GenBank/DDBJ whole genome shotgun (WGS) entry which is preliminary data.</text>
</comment>
<feature type="region of interest" description="Disordered" evidence="1">
    <location>
        <begin position="638"/>
        <end position="743"/>
    </location>
</feature>
<evidence type="ECO:0000313" key="2">
    <source>
        <dbReference type="EMBL" id="RUS74353.1"/>
    </source>
</evidence>
<feature type="compositionally biased region" description="Polar residues" evidence="1">
    <location>
        <begin position="686"/>
        <end position="702"/>
    </location>
</feature>
<feature type="region of interest" description="Disordered" evidence="1">
    <location>
        <begin position="85"/>
        <end position="108"/>
    </location>
</feature>
<reference evidence="2 3" key="1">
    <citation type="submission" date="2019-01" db="EMBL/GenBank/DDBJ databases">
        <title>A draft genome assembly of the solar-powered sea slug Elysia chlorotica.</title>
        <authorList>
            <person name="Cai H."/>
            <person name="Li Q."/>
            <person name="Fang X."/>
            <person name="Li J."/>
            <person name="Curtis N.E."/>
            <person name="Altenburger A."/>
            <person name="Shibata T."/>
            <person name="Feng M."/>
            <person name="Maeda T."/>
            <person name="Schwartz J.A."/>
            <person name="Shigenobu S."/>
            <person name="Lundholm N."/>
            <person name="Nishiyama T."/>
            <person name="Yang H."/>
            <person name="Hasebe M."/>
            <person name="Li S."/>
            <person name="Pierce S.K."/>
            <person name="Wang J."/>
        </authorList>
    </citation>
    <scope>NUCLEOTIDE SEQUENCE [LARGE SCALE GENOMIC DNA]</scope>
    <source>
        <strain evidence="2">EC2010</strain>
        <tissue evidence="2">Whole organism of an adult</tissue>
    </source>
</reference>
<dbReference type="STRING" id="188477.A0A433SYG9"/>
<name>A0A433SYG9_ELYCH</name>
<protein>
    <submittedName>
        <fullName evidence="2">Uncharacterized protein</fullName>
    </submittedName>
</protein>
<accession>A0A433SYG9</accession>
<feature type="compositionally biased region" description="Polar residues" evidence="1">
    <location>
        <begin position="820"/>
        <end position="948"/>
    </location>
</feature>
<gene>
    <name evidence="2" type="ORF">EGW08_017899</name>
</gene>
<feature type="region of interest" description="Disordered" evidence="1">
    <location>
        <begin position="811"/>
        <end position="1062"/>
    </location>
</feature>